<dbReference type="GO" id="GO:0070008">
    <property type="term" value="F:serine-type exopeptidase activity"/>
    <property type="evidence" value="ECO:0007669"/>
    <property type="project" value="InterPro"/>
</dbReference>
<dbReference type="PANTHER" id="PTHR11010">
    <property type="entry name" value="PROTEASE S28 PRO-X CARBOXYPEPTIDASE-RELATED"/>
    <property type="match status" value="1"/>
</dbReference>
<dbReference type="Gene3D" id="3.40.50.1820">
    <property type="entry name" value="alpha/beta hydrolase"/>
    <property type="match status" value="1"/>
</dbReference>
<protein>
    <submittedName>
        <fullName evidence="9">Uncharacterized protein</fullName>
    </submittedName>
</protein>
<feature type="signal peptide" evidence="7">
    <location>
        <begin position="1"/>
        <end position="16"/>
    </location>
</feature>
<dbReference type="PANTHER" id="PTHR11010:SF104">
    <property type="entry name" value="SERINE PROTEASE PCP-1-RELATED"/>
    <property type="match status" value="1"/>
</dbReference>
<dbReference type="Gene3D" id="1.20.120.980">
    <property type="entry name" value="Serine carboxypeptidase S28, SKS domain"/>
    <property type="match status" value="1"/>
</dbReference>
<comment type="similarity">
    <text evidence="1">Belongs to the peptidase S28 family.</text>
</comment>
<evidence type="ECO:0000256" key="5">
    <source>
        <dbReference type="ARBA" id="ARBA00022825"/>
    </source>
</evidence>
<keyword evidence="5" id="KW-0720">Serine protease</keyword>
<dbReference type="GO" id="GO:0006508">
    <property type="term" value="P:proteolysis"/>
    <property type="evidence" value="ECO:0007669"/>
    <property type="project" value="UniProtKB-KW"/>
</dbReference>
<evidence type="ECO:0000256" key="7">
    <source>
        <dbReference type="SAM" id="SignalP"/>
    </source>
</evidence>
<dbReference type="WBParaSite" id="MBELARI_LOCUS10962">
    <property type="protein sequence ID" value="MBELARI_LOCUS10962"/>
    <property type="gene ID" value="MBELARI_LOCUS10962"/>
</dbReference>
<keyword evidence="3 7" id="KW-0732">Signal</keyword>
<keyword evidence="8" id="KW-1185">Reference proteome</keyword>
<dbReference type="AlphaFoldDB" id="A0AAF3EAK9"/>
<keyword evidence="4" id="KW-0378">Hydrolase</keyword>
<dbReference type="FunFam" id="1.20.120.980:FF:000007">
    <property type="entry name" value="Predicted protein"/>
    <property type="match status" value="1"/>
</dbReference>
<sequence>MKALYLLCLFCFGVSTRKFVDPVAKTSPEHKNGVFYLKNGLQRSYNTFLFDVPLDHFSYINDITFKIRYMVNLDSYKAGGPIFFYTGNEGTITGFIENTGLMWDIAPMFNAALVFAEHRYYGASLPPNAYKNVSTTGFLTSEQALADFAELIYFLKTPTGHQDNSPSFTATTKVIAFGGSYGGMLSAWFRKKYPDVVIGAWASSAPLTNFNGGGVDWGFFDAITTRTYQESGCNIKNIRAGWDAILRLSQTADGQQYLNQAFNIDPKSLIKDINGGYNLYYYVRTALEYMAMTDYPYPSNFLQPMPGWPVKEACKFFSTNTTFSDRTLAGMLFSASQIYYNYKNDPSYKPCIDSAICDDDSLGNLGSGQGWDWQECTEIVIEMCARGNTSFYYDECSPPPLSAMLDYCQSAFTKQRDGTDFGWKKGMLRENGVRNLYGLTLSAASNIILTQGHLDPWSGGGYQKTDPYANPFNGIYIFEIQGSAHHLDLRQPNTCDPNTIMNARYQLVGVLQCWLRNGCKNAFLADLPPLVDNSKGNCTDVINGYPWGQA</sequence>
<evidence type="ECO:0000256" key="3">
    <source>
        <dbReference type="ARBA" id="ARBA00022729"/>
    </source>
</evidence>
<evidence type="ECO:0000313" key="9">
    <source>
        <dbReference type="WBParaSite" id="MBELARI_LOCUS10962"/>
    </source>
</evidence>
<dbReference type="InterPro" id="IPR029058">
    <property type="entry name" value="AB_hydrolase_fold"/>
</dbReference>
<evidence type="ECO:0000256" key="1">
    <source>
        <dbReference type="ARBA" id="ARBA00011079"/>
    </source>
</evidence>
<feature type="chain" id="PRO_5042221670" evidence="7">
    <location>
        <begin position="17"/>
        <end position="550"/>
    </location>
</feature>
<organism evidence="8 9">
    <name type="scientific">Mesorhabditis belari</name>
    <dbReference type="NCBI Taxonomy" id="2138241"/>
    <lineage>
        <taxon>Eukaryota</taxon>
        <taxon>Metazoa</taxon>
        <taxon>Ecdysozoa</taxon>
        <taxon>Nematoda</taxon>
        <taxon>Chromadorea</taxon>
        <taxon>Rhabditida</taxon>
        <taxon>Rhabditina</taxon>
        <taxon>Rhabditomorpha</taxon>
        <taxon>Rhabditoidea</taxon>
        <taxon>Rhabditidae</taxon>
        <taxon>Mesorhabditinae</taxon>
        <taxon>Mesorhabditis</taxon>
    </lineage>
</organism>
<keyword evidence="2" id="KW-0645">Protease</keyword>
<evidence type="ECO:0000313" key="8">
    <source>
        <dbReference type="Proteomes" id="UP000887575"/>
    </source>
</evidence>
<evidence type="ECO:0000256" key="2">
    <source>
        <dbReference type="ARBA" id="ARBA00022670"/>
    </source>
</evidence>
<keyword evidence="6" id="KW-0325">Glycoprotein</keyword>
<dbReference type="InterPro" id="IPR008758">
    <property type="entry name" value="Peptidase_S28"/>
</dbReference>
<dbReference type="SUPFAM" id="SSF53474">
    <property type="entry name" value="alpha/beta-Hydrolases"/>
    <property type="match status" value="2"/>
</dbReference>
<dbReference type="GO" id="GO:0008239">
    <property type="term" value="F:dipeptidyl-peptidase activity"/>
    <property type="evidence" value="ECO:0007669"/>
    <property type="project" value="TreeGrafter"/>
</dbReference>
<evidence type="ECO:0000256" key="6">
    <source>
        <dbReference type="ARBA" id="ARBA00023180"/>
    </source>
</evidence>
<proteinExistence type="inferred from homology"/>
<reference evidence="9" key="1">
    <citation type="submission" date="2024-02" db="UniProtKB">
        <authorList>
            <consortium name="WormBaseParasite"/>
        </authorList>
    </citation>
    <scope>IDENTIFICATION</scope>
</reference>
<dbReference type="InterPro" id="IPR042269">
    <property type="entry name" value="Ser_carbopepase_S28_SKS"/>
</dbReference>
<accession>A0AAF3EAK9</accession>
<evidence type="ECO:0000256" key="4">
    <source>
        <dbReference type="ARBA" id="ARBA00022801"/>
    </source>
</evidence>
<dbReference type="Proteomes" id="UP000887575">
    <property type="component" value="Unassembled WGS sequence"/>
</dbReference>
<dbReference type="Pfam" id="PF05577">
    <property type="entry name" value="Peptidase_S28"/>
    <property type="match status" value="1"/>
</dbReference>
<name>A0AAF3EAK9_9BILA</name>